<feature type="signal peptide" evidence="1">
    <location>
        <begin position="1"/>
        <end position="21"/>
    </location>
</feature>
<evidence type="ECO:0008006" key="4">
    <source>
        <dbReference type="Google" id="ProtNLM"/>
    </source>
</evidence>
<sequence>MTVFKKILLFSFLTLALNSCGSDDAEDIIEDIGGGGGDGSIAQITAKVNGNDFSSLVVEGAVEARLSLLPINGNQAYVFAIGGADLNGGLPTAIGIAMGDSNFDALVNGKVHQGINDSNLEEQFALGTYQENDEINATTENTDNAIVKVTFIDKTNKVISGEFSFTATDEDSGQTFEVTQGRFTNVPYDD</sequence>
<keyword evidence="3" id="KW-1185">Reference proteome</keyword>
<dbReference type="EMBL" id="BKCF01000001">
    <property type="protein sequence ID" value="GEQ85203.1"/>
    <property type="molecule type" value="Genomic_DNA"/>
</dbReference>
<protein>
    <recommendedName>
        <fullName evidence="4">Lipoprotein</fullName>
    </recommendedName>
</protein>
<dbReference type="RefSeq" id="WP_151893132.1">
    <property type="nucleotide sequence ID" value="NZ_BKCF01000001.1"/>
</dbReference>
<gene>
    <name evidence="2" type="ORF">ULMS_07110</name>
</gene>
<reference evidence="2 3" key="1">
    <citation type="submission" date="2019-08" db="EMBL/GenBank/DDBJ databases">
        <title>Ulvibacter marinistellae sp. nov., isolated from a starfish, Patiria pectinifera.</title>
        <authorList>
            <person name="Kawano K."/>
            <person name="Ushijima N."/>
            <person name="Kihara M."/>
            <person name="Itoh H."/>
        </authorList>
    </citation>
    <scope>NUCLEOTIDE SEQUENCE [LARGE SCALE GENOMIC DNA]</scope>
    <source>
        <strain evidence="2 3">KK4</strain>
    </source>
</reference>
<name>A0A5J4FU08_9FLAO</name>
<accession>A0A5J4FU08</accession>
<proteinExistence type="predicted"/>
<evidence type="ECO:0000313" key="2">
    <source>
        <dbReference type="EMBL" id="GEQ85203.1"/>
    </source>
</evidence>
<organism evidence="2 3">
    <name type="scientific">Patiriisocius marinistellae</name>
    <dbReference type="NCBI Taxonomy" id="2494560"/>
    <lineage>
        <taxon>Bacteria</taxon>
        <taxon>Pseudomonadati</taxon>
        <taxon>Bacteroidota</taxon>
        <taxon>Flavobacteriia</taxon>
        <taxon>Flavobacteriales</taxon>
        <taxon>Flavobacteriaceae</taxon>
        <taxon>Patiriisocius</taxon>
    </lineage>
</organism>
<dbReference type="Proteomes" id="UP000326994">
    <property type="component" value="Unassembled WGS sequence"/>
</dbReference>
<feature type="chain" id="PRO_5023913215" description="Lipoprotein" evidence="1">
    <location>
        <begin position="22"/>
        <end position="190"/>
    </location>
</feature>
<dbReference type="OrthoDB" id="826113at2"/>
<dbReference type="AlphaFoldDB" id="A0A5J4FU08"/>
<comment type="caution">
    <text evidence="2">The sequence shown here is derived from an EMBL/GenBank/DDBJ whole genome shotgun (WGS) entry which is preliminary data.</text>
</comment>
<evidence type="ECO:0000256" key="1">
    <source>
        <dbReference type="SAM" id="SignalP"/>
    </source>
</evidence>
<dbReference type="Pfam" id="PF19765">
    <property type="entry name" value="DUF6252"/>
    <property type="match status" value="1"/>
</dbReference>
<evidence type="ECO:0000313" key="3">
    <source>
        <dbReference type="Proteomes" id="UP000326994"/>
    </source>
</evidence>
<keyword evidence="1" id="KW-0732">Signal</keyword>
<dbReference type="InterPro" id="IPR046219">
    <property type="entry name" value="DUF6252"/>
</dbReference>